<evidence type="ECO:0000313" key="6">
    <source>
        <dbReference type="EMBL" id="VAW36105.1"/>
    </source>
</evidence>
<keyword evidence="6" id="KW-0689">Ribosomal protein</keyword>
<dbReference type="Pfam" id="PF06325">
    <property type="entry name" value="PrmA"/>
    <property type="match status" value="1"/>
</dbReference>
<sequence>MEYEYFEIKISCIKSEADEIELLLLSIGACSVTYRDAKDTAILEPLPEQTPLWQDLQITAMFVKDNDEQRILTTIRKQLPAHEIVCERLQNQVWVRTWLEHFKPMLFGTRTWIIPSEFAAVDAKAVNIYLDPGLAFGTGTHATTALCLQWVDANNLQGMNVIDFGCGSGILAIAALKHGASKVYCTDIDPQAIESTLANAAKNYVRAGITVIAVDEVSMLENLDTVMANILAAPLMSLVDTFSHMLKTGGQLLMSGILVEQTDEIVAKFSPSFVDFQIKIVEDWACVYARKK</sequence>
<dbReference type="InterPro" id="IPR050078">
    <property type="entry name" value="Ribosomal_L11_MeTrfase_PrmA"/>
</dbReference>
<evidence type="ECO:0000256" key="3">
    <source>
        <dbReference type="ARBA" id="ARBA00022603"/>
    </source>
</evidence>
<reference evidence="6" key="1">
    <citation type="submission" date="2018-06" db="EMBL/GenBank/DDBJ databases">
        <authorList>
            <person name="Zhirakovskaya E."/>
        </authorList>
    </citation>
    <scope>NUCLEOTIDE SEQUENCE</scope>
</reference>
<dbReference type="PIRSF" id="PIRSF000401">
    <property type="entry name" value="RPL11_MTase"/>
    <property type="match status" value="1"/>
</dbReference>
<dbReference type="InterPro" id="IPR004498">
    <property type="entry name" value="Ribosomal_PrmA_MeTrfase"/>
</dbReference>
<dbReference type="CDD" id="cd02440">
    <property type="entry name" value="AdoMet_MTases"/>
    <property type="match status" value="1"/>
</dbReference>
<gene>
    <name evidence="6" type="ORF">MNBD_GAMMA01-213</name>
</gene>
<evidence type="ECO:0000256" key="5">
    <source>
        <dbReference type="ARBA" id="ARBA00022691"/>
    </source>
</evidence>
<name>A0A3B0UXX3_9ZZZZ</name>
<dbReference type="GO" id="GO:0005840">
    <property type="term" value="C:ribosome"/>
    <property type="evidence" value="ECO:0007669"/>
    <property type="project" value="UniProtKB-KW"/>
</dbReference>
<dbReference type="InterPro" id="IPR029063">
    <property type="entry name" value="SAM-dependent_MTases_sf"/>
</dbReference>
<keyword evidence="3 6" id="KW-0489">Methyltransferase</keyword>
<organism evidence="6">
    <name type="scientific">hydrothermal vent metagenome</name>
    <dbReference type="NCBI Taxonomy" id="652676"/>
    <lineage>
        <taxon>unclassified sequences</taxon>
        <taxon>metagenomes</taxon>
        <taxon>ecological metagenomes</taxon>
    </lineage>
</organism>
<evidence type="ECO:0000256" key="2">
    <source>
        <dbReference type="ARBA" id="ARBA00022490"/>
    </source>
</evidence>
<proteinExistence type="inferred from homology"/>
<dbReference type="AlphaFoldDB" id="A0A3B0UXX3"/>
<keyword evidence="6" id="KW-0687">Ribonucleoprotein</keyword>
<keyword evidence="2" id="KW-0963">Cytoplasm</keyword>
<dbReference type="SUPFAM" id="SSF53335">
    <property type="entry name" value="S-adenosyl-L-methionine-dependent methyltransferases"/>
    <property type="match status" value="1"/>
</dbReference>
<dbReference type="GO" id="GO:0016279">
    <property type="term" value="F:protein-lysine N-methyltransferase activity"/>
    <property type="evidence" value="ECO:0007669"/>
    <property type="project" value="TreeGrafter"/>
</dbReference>
<dbReference type="GO" id="GO:0005829">
    <property type="term" value="C:cytosol"/>
    <property type="evidence" value="ECO:0007669"/>
    <property type="project" value="TreeGrafter"/>
</dbReference>
<accession>A0A3B0UXX3</accession>
<keyword evidence="5" id="KW-0949">S-adenosyl-L-methionine</keyword>
<evidence type="ECO:0000256" key="1">
    <source>
        <dbReference type="ARBA" id="ARBA00009741"/>
    </source>
</evidence>
<dbReference type="EMBL" id="UOEW01000130">
    <property type="protein sequence ID" value="VAW36105.1"/>
    <property type="molecule type" value="Genomic_DNA"/>
</dbReference>
<keyword evidence="4 6" id="KW-0808">Transferase</keyword>
<comment type="similarity">
    <text evidence="1">Belongs to the methyltransferase superfamily. PrmA family.</text>
</comment>
<dbReference type="PANTHER" id="PTHR43648:SF1">
    <property type="entry name" value="ELECTRON TRANSFER FLAVOPROTEIN BETA SUBUNIT LYSINE METHYLTRANSFERASE"/>
    <property type="match status" value="1"/>
</dbReference>
<evidence type="ECO:0000256" key="4">
    <source>
        <dbReference type="ARBA" id="ARBA00022679"/>
    </source>
</evidence>
<dbReference type="GO" id="GO:0032259">
    <property type="term" value="P:methylation"/>
    <property type="evidence" value="ECO:0007669"/>
    <property type="project" value="UniProtKB-KW"/>
</dbReference>
<protein>
    <submittedName>
        <fullName evidence="6">Ribosomal protein L11 methyltransferase</fullName>
    </submittedName>
</protein>
<dbReference type="NCBIfam" id="TIGR00406">
    <property type="entry name" value="prmA"/>
    <property type="match status" value="1"/>
</dbReference>
<dbReference type="HAMAP" id="MF_00735">
    <property type="entry name" value="Methyltr_PrmA"/>
    <property type="match status" value="1"/>
</dbReference>
<dbReference type="PANTHER" id="PTHR43648">
    <property type="entry name" value="ELECTRON TRANSFER FLAVOPROTEIN BETA SUBUNIT LYSINE METHYLTRANSFERASE"/>
    <property type="match status" value="1"/>
</dbReference>
<dbReference type="Gene3D" id="3.40.50.150">
    <property type="entry name" value="Vaccinia Virus protein VP39"/>
    <property type="match status" value="1"/>
</dbReference>